<feature type="chain" id="PRO_5045119824" description="AB hydrolase-1 domain-containing protein" evidence="1">
    <location>
        <begin position="24"/>
        <end position="266"/>
    </location>
</feature>
<organism evidence="3 4">
    <name type="scientific">Sinomonas cyclohexanicum</name>
    <name type="common">Corynebacterium cyclohexanicum</name>
    <dbReference type="NCBI Taxonomy" id="322009"/>
    <lineage>
        <taxon>Bacteria</taxon>
        <taxon>Bacillati</taxon>
        <taxon>Actinomycetota</taxon>
        <taxon>Actinomycetes</taxon>
        <taxon>Micrococcales</taxon>
        <taxon>Micrococcaceae</taxon>
        <taxon>Sinomonas</taxon>
    </lineage>
</organism>
<dbReference type="InterPro" id="IPR050266">
    <property type="entry name" value="AB_hydrolase_sf"/>
</dbReference>
<feature type="domain" description="AB hydrolase-1" evidence="2">
    <location>
        <begin position="54"/>
        <end position="121"/>
    </location>
</feature>
<protein>
    <recommendedName>
        <fullName evidence="2">AB hydrolase-1 domain-containing protein</fullName>
    </recommendedName>
</protein>
<keyword evidence="4" id="KW-1185">Reference proteome</keyword>
<proteinExistence type="predicted"/>
<feature type="signal peptide" evidence="1">
    <location>
        <begin position="1"/>
        <end position="23"/>
    </location>
</feature>
<dbReference type="PANTHER" id="PTHR43798">
    <property type="entry name" value="MONOACYLGLYCEROL LIPASE"/>
    <property type="match status" value="1"/>
</dbReference>
<dbReference type="InterPro" id="IPR029058">
    <property type="entry name" value="AB_hydrolase_fold"/>
</dbReference>
<dbReference type="RefSeq" id="WP_229230158.1">
    <property type="nucleotide sequence ID" value="NZ_AP024525.1"/>
</dbReference>
<dbReference type="InterPro" id="IPR000073">
    <property type="entry name" value="AB_hydrolase_1"/>
</dbReference>
<evidence type="ECO:0000313" key="4">
    <source>
        <dbReference type="Proteomes" id="UP001319861"/>
    </source>
</evidence>
<sequence>MNTTGYRAILLPGSVLPATPAYGALIAALHARLGDAVQAVAKDLEVYAGPTPPEDYSLDTEVAGVVRTARELGWDTFHLVGYSGGGAAALAFAARHPEMLESLALLEPAWAGDWGWSPAHRALWEQYRELEGLPPGEFMARFVRLGVRPGVTAGLPVQGSEQPPWMALRPAGIRAFLHTFATYALDRDVLARFGRPVYFALGALSNPDDYGEIAERLSGVFPRFRLEVFPGRHHFDPPHRVEPDRVAASLASLWASAQDGALPTGA</sequence>
<name>A0ABN6FNT5_SINCY</name>
<evidence type="ECO:0000313" key="3">
    <source>
        <dbReference type="EMBL" id="BCT77453.1"/>
    </source>
</evidence>
<dbReference type="Proteomes" id="UP001319861">
    <property type="component" value="Chromosome"/>
</dbReference>
<evidence type="ECO:0000256" key="1">
    <source>
        <dbReference type="SAM" id="SignalP"/>
    </source>
</evidence>
<accession>A0ABN6FNT5</accession>
<gene>
    <name evidence="3" type="ORF">SCMU_32950</name>
</gene>
<reference evidence="3 4" key="1">
    <citation type="journal article" date="2021" name="J. Biosci. Bioeng.">
        <title>Identification and characterization of a chc gene cluster responsible for the aromatization pathway of cyclohexanecarboxylate degradation in Sinomonas cyclohexanicum ATCC 51369.</title>
        <authorList>
            <person name="Yamamoto T."/>
            <person name="Hasegawa Y."/>
            <person name="Lau P.C.K."/>
            <person name="Iwaki H."/>
        </authorList>
    </citation>
    <scope>NUCLEOTIDE SEQUENCE [LARGE SCALE GENOMIC DNA]</scope>
    <source>
        <strain evidence="3 4">ATCC 51369</strain>
    </source>
</reference>
<dbReference type="Gene3D" id="3.40.50.1820">
    <property type="entry name" value="alpha/beta hydrolase"/>
    <property type="match status" value="1"/>
</dbReference>
<keyword evidence="1" id="KW-0732">Signal</keyword>
<dbReference type="Pfam" id="PF00561">
    <property type="entry name" value="Abhydrolase_1"/>
    <property type="match status" value="1"/>
</dbReference>
<dbReference type="EMBL" id="AP024525">
    <property type="protein sequence ID" value="BCT77453.1"/>
    <property type="molecule type" value="Genomic_DNA"/>
</dbReference>
<evidence type="ECO:0000259" key="2">
    <source>
        <dbReference type="Pfam" id="PF00561"/>
    </source>
</evidence>
<dbReference type="SUPFAM" id="SSF53474">
    <property type="entry name" value="alpha/beta-Hydrolases"/>
    <property type="match status" value="1"/>
</dbReference>